<sequence>MLIRHSLELFLVPFHSGEQVSDKVILLSALLANGINLGLIQMADAIKGMSLLVKLIKI</sequence>
<keyword evidence="2" id="KW-1185">Reference proteome</keyword>
<evidence type="ECO:0008006" key="3">
    <source>
        <dbReference type="Google" id="ProtNLM"/>
    </source>
</evidence>
<evidence type="ECO:0000313" key="2">
    <source>
        <dbReference type="Proteomes" id="UP001055453"/>
    </source>
</evidence>
<dbReference type="EMBL" id="AP025732">
    <property type="protein sequence ID" value="BDI17788.1"/>
    <property type="molecule type" value="Genomic_DNA"/>
</dbReference>
<organism evidence="1 2">
    <name type="scientific">Nostoc cf. commune SO-36</name>
    <dbReference type="NCBI Taxonomy" id="449208"/>
    <lineage>
        <taxon>Bacteria</taxon>
        <taxon>Bacillati</taxon>
        <taxon>Cyanobacteriota</taxon>
        <taxon>Cyanophyceae</taxon>
        <taxon>Nostocales</taxon>
        <taxon>Nostocaceae</taxon>
        <taxon>Nostoc</taxon>
    </lineage>
</organism>
<reference evidence="1" key="1">
    <citation type="submission" date="2022-04" db="EMBL/GenBank/DDBJ databases">
        <title>Complete genome sequence of a cyanobacterium, Nostoc sp. SO-36, isolated in Antarctica.</title>
        <authorList>
            <person name="Kanesaki Y."/>
            <person name="Effendi D."/>
            <person name="Sakamoto T."/>
            <person name="Ohtani S."/>
            <person name="Awai K."/>
        </authorList>
    </citation>
    <scope>NUCLEOTIDE SEQUENCE</scope>
    <source>
        <strain evidence="1">SO-36</strain>
    </source>
</reference>
<evidence type="ECO:0000313" key="1">
    <source>
        <dbReference type="EMBL" id="BDI17788.1"/>
    </source>
</evidence>
<dbReference type="Proteomes" id="UP001055453">
    <property type="component" value="Chromosome"/>
</dbReference>
<accession>A0ABM7Z451</accession>
<proteinExistence type="predicted"/>
<gene>
    <name evidence="1" type="ORF">ANSO36C_35900</name>
</gene>
<name>A0ABM7Z451_NOSCO</name>
<protein>
    <recommendedName>
        <fullName evidence="3">Tn3 transposase DDE domain-containing protein</fullName>
    </recommendedName>
</protein>